<comment type="subcellular location">
    <subcellularLocation>
        <location evidence="1">Membrane</location>
        <topology evidence="1">Multi-pass membrane protein</topology>
    </subcellularLocation>
</comment>
<keyword evidence="7" id="KW-0449">Lipoprotein</keyword>
<dbReference type="GO" id="GO:0019706">
    <property type="term" value="F:protein-cysteine S-palmitoyltransferase activity"/>
    <property type="evidence" value="ECO:0007669"/>
    <property type="project" value="UniProtKB-EC"/>
</dbReference>
<evidence type="ECO:0000256" key="6">
    <source>
        <dbReference type="ARBA" id="ARBA00023139"/>
    </source>
</evidence>
<feature type="transmembrane region" description="Helical" evidence="10">
    <location>
        <begin position="12"/>
        <end position="32"/>
    </location>
</feature>
<protein>
    <recommendedName>
        <fullName evidence="10">Palmitoyltransferase</fullName>
        <ecNumber evidence="10">2.3.1.225</ecNumber>
    </recommendedName>
</protein>
<dbReference type="Proteomes" id="UP000799776">
    <property type="component" value="Unassembled WGS sequence"/>
</dbReference>
<evidence type="ECO:0000313" key="14">
    <source>
        <dbReference type="Proteomes" id="UP000799776"/>
    </source>
</evidence>
<proteinExistence type="inferred from homology"/>
<keyword evidence="5 10" id="KW-0472">Membrane</keyword>
<feature type="region of interest" description="Disordered" evidence="11">
    <location>
        <begin position="428"/>
        <end position="486"/>
    </location>
</feature>
<evidence type="ECO:0000256" key="2">
    <source>
        <dbReference type="ARBA" id="ARBA00022679"/>
    </source>
</evidence>
<evidence type="ECO:0000256" key="7">
    <source>
        <dbReference type="ARBA" id="ARBA00023288"/>
    </source>
</evidence>
<name>A0A9P4HSU0_9PEZI</name>
<keyword evidence="14" id="KW-1185">Reference proteome</keyword>
<comment type="domain">
    <text evidence="10">The DHHC domain is required for palmitoyltransferase activity.</text>
</comment>
<feature type="compositionally biased region" description="Polar residues" evidence="11">
    <location>
        <begin position="299"/>
        <end position="308"/>
    </location>
</feature>
<reference evidence="13" key="1">
    <citation type="journal article" date="2020" name="Stud. Mycol.">
        <title>101 Dothideomycetes genomes: a test case for predicting lifestyles and emergence of pathogens.</title>
        <authorList>
            <person name="Haridas S."/>
            <person name="Albert R."/>
            <person name="Binder M."/>
            <person name="Bloem J."/>
            <person name="Labutti K."/>
            <person name="Salamov A."/>
            <person name="Andreopoulos B."/>
            <person name="Baker S."/>
            <person name="Barry K."/>
            <person name="Bills G."/>
            <person name="Bluhm B."/>
            <person name="Cannon C."/>
            <person name="Castanera R."/>
            <person name="Culley D."/>
            <person name="Daum C."/>
            <person name="Ezra D."/>
            <person name="Gonzalez J."/>
            <person name="Henrissat B."/>
            <person name="Kuo A."/>
            <person name="Liang C."/>
            <person name="Lipzen A."/>
            <person name="Lutzoni F."/>
            <person name="Magnuson J."/>
            <person name="Mondo S."/>
            <person name="Nolan M."/>
            <person name="Ohm R."/>
            <person name="Pangilinan J."/>
            <person name="Park H.-J."/>
            <person name="Ramirez L."/>
            <person name="Alfaro M."/>
            <person name="Sun H."/>
            <person name="Tritt A."/>
            <person name="Yoshinaga Y."/>
            <person name="Zwiers L.-H."/>
            <person name="Turgeon B."/>
            <person name="Goodwin S."/>
            <person name="Spatafora J."/>
            <person name="Crous P."/>
            <person name="Grigoriev I."/>
        </authorList>
    </citation>
    <scope>NUCLEOTIDE SEQUENCE</scope>
    <source>
        <strain evidence="13">CBS 121410</strain>
    </source>
</reference>
<dbReference type="OrthoDB" id="302728at2759"/>
<evidence type="ECO:0000256" key="1">
    <source>
        <dbReference type="ARBA" id="ARBA00004141"/>
    </source>
</evidence>
<dbReference type="GO" id="GO:0016020">
    <property type="term" value="C:membrane"/>
    <property type="evidence" value="ECO:0007669"/>
    <property type="project" value="UniProtKB-SubCell"/>
</dbReference>
<feature type="transmembrane region" description="Helical" evidence="10">
    <location>
        <begin position="157"/>
        <end position="178"/>
    </location>
</feature>
<organism evidence="13 14">
    <name type="scientific">Saccharata proteae CBS 121410</name>
    <dbReference type="NCBI Taxonomy" id="1314787"/>
    <lineage>
        <taxon>Eukaryota</taxon>
        <taxon>Fungi</taxon>
        <taxon>Dikarya</taxon>
        <taxon>Ascomycota</taxon>
        <taxon>Pezizomycotina</taxon>
        <taxon>Dothideomycetes</taxon>
        <taxon>Dothideomycetes incertae sedis</taxon>
        <taxon>Botryosphaeriales</taxon>
        <taxon>Saccharataceae</taxon>
        <taxon>Saccharata</taxon>
    </lineage>
</organism>
<dbReference type="EC" id="2.3.1.225" evidence="10"/>
<evidence type="ECO:0000256" key="11">
    <source>
        <dbReference type="SAM" id="MobiDB-lite"/>
    </source>
</evidence>
<feature type="domain" description="Palmitoyltransferase DHHC" evidence="12">
    <location>
        <begin position="111"/>
        <end position="234"/>
    </location>
</feature>
<dbReference type="PANTHER" id="PTHR12246">
    <property type="entry name" value="PALMITOYLTRANSFERASE ZDHHC16"/>
    <property type="match status" value="1"/>
</dbReference>
<feature type="region of interest" description="Disordered" evidence="11">
    <location>
        <begin position="285"/>
        <end position="318"/>
    </location>
</feature>
<keyword evidence="2 10" id="KW-0808">Transferase</keyword>
<evidence type="ECO:0000259" key="12">
    <source>
        <dbReference type="Pfam" id="PF01529"/>
    </source>
</evidence>
<feature type="transmembrane region" description="Helical" evidence="10">
    <location>
        <begin position="198"/>
        <end position="221"/>
    </location>
</feature>
<evidence type="ECO:0000256" key="3">
    <source>
        <dbReference type="ARBA" id="ARBA00022692"/>
    </source>
</evidence>
<feature type="non-terminal residue" evidence="13">
    <location>
        <position position="1"/>
    </location>
</feature>
<evidence type="ECO:0000256" key="9">
    <source>
        <dbReference type="ARBA" id="ARBA00048048"/>
    </source>
</evidence>
<keyword evidence="6" id="KW-0564">Palmitate</keyword>
<accession>A0A9P4HSU0</accession>
<feature type="non-terminal residue" evidence="13">
    <location>
        <position position="486"/>
    </location>
</feature>
<dbReference type="AlphaFoldDB" id="A0A9P4HSU0"/>
<evidence type="ECO:0000256" key="5">
    <source>
        <dbReference type="ARBA" id="ARBA00023136"/>
    </source>
</evidence>
<evidence type="ECO:0000313" key="13">
    <source>
        <dbReference type="EMBL" id="KAF2087354.1"/>
    </source>
</evidence>
<comment type="caution">
    <text evidence="13">The sequence shown here is derived from an EMBL/GenBank/DDBJ whole genome shotgun (WGS) entry which is preliminary data.</text>
</comment>
<keyword evidence="3 10" id="KW-0812">Transmembrane</keyword>
<dbReference type="EMBL" id="ML978720">
    <property type="protein sequence ID" value="KAF2087354.1"/>
    <property type="molecule type" value="Genomic_DNA"/>
</dbReference>
<dbReference type="InterPro" id="IPR039859">
    <property type="entry name" value="PFA4/ZDH16/20/ERF2-like"/>
</dbReference>
<comment type="catalytic activity">
    <reaction evidence="9 10">
        <text>L-cysteinyl-[protein] + hexadecanoyl-CoA = S-hexadecanoyl-L-cysteinyl-[protein] + CoA</text>
        <dbReference type="Rhea" id="RHEA:36683"/>
        <dbReference type="Rhea" id="RHEA-COMP:10131"/>
        <dbReference type="Rhea" id="RHEA-COMP:11032"/>
        <dbReference type="ChEBI" id="CHEBI:29950"/>
        <dbReference type="ChEBI" id="CHEBI:57287"/>
        <dbReference type="ChEBI" id="CHEBI:57379"/>
        <dbReference type="ChEBI" id="CHEBI:74151"/>
        <dbReference type="EC" id="2.3.1.225"/>
    </reaction>
</comment>
<keyword evidence="4 10" id="KW-1133">Transmembrane helix</keyword>
<feature type="compositionally biased region" description="Polar residues" evidence="11">
    <location>
        <begin position="446"/>
        <end position="459"/>
    </location>
</feature>
<feature type="transmembrane region" description="Helical" evidence="10">
    <location>
        <begin position="52"/>
        <end position="75"/>
    </location>
</feature>
<evidence type="ECO:0000256" key="4">
    <source>
        <dbReference type="ARBA" id="ARBA00022989"/>
    </source>
</evidence>
<evidence type="ECO:0000256" key="8">
    <source>
        <dbReference type="ARBA" id="ARBA00023315"/>
    </source>
</evidence>
<dbReference type="PROSITE" id="PS50216">
    <property type="entry name" value="DHHC"/>
    <property type="match status" value="1"/>
</dbReference>
<dbReference type="InterPro" id="IPR001594">
    <property type="entry name" value="Palmitoyltrfase_DHHC"/>
</dbReference>
<sequence length="486" mass="55061">RSWARKCERYCCSVVSSFPLVVVYGLTTWAVWVQAQIGQNAKTGSKSKDPRYPLSWLGIALYCMLNWCYTTAVFTDPGSPLQSNKDGYNSLPTQEVARPYTTFTMKSDGGLRFCKKCQTPKPDRTHHCSTCGRCVLKMDHHCPWLAACIGLRNYKPFLLFLFYLALFCWVCFAVSGNWCWSEFANDNYVDNLMPVNYVILAVISGIVGLVETGFMIWHVYLACKGQTTIESLEKNRYISPLRKSMQQHLNSIGAQGAGRHYVDASARRPSISEQLLETHANVLPGVTRPEEGESPSPTPAQQSLARNQRTYRDRESQREIDRYNDYLDELDSEKLPNAFDLGWRRNLRHVLGETPYLWVLPICNSTGDGWMWEPSPKWLQKSEELAASRHAQMQRQMDRERAAGWGGGVEIDDDTPLEIRRQRLVAGAQSPRFEAPQPRWDAPASGNRNSRFLTTSNGVATVPQEGRRSPNKADQILGRAPGLYSD</sequence>
<dbReference type="Pfam" id="PF01529">
    <property type="entry name" value="DHHC"/>
    <property type="match status" value="1"/>
</dbReference>
<keyword evidence="8 10" id="KW-0012">Acyltransferase</keyword>
<gene>
    <name evidence="13" type="ORF">K490DRAFT_20599</name>
</gene>
<evidence type="ECO:0000256" key="10">
    <source>
        <dbReference type="RuleBase" id="RU079119"/>
    </source>
</evidence>
<comment type="similarity">
    <text evidence="10">Belongs to the DHHC palmitoyltransferase family.</text>
</comment>